<dbReference type="CDD" id="cd03801">
    <property type="entry name" value="GT4_PimA-like"/>
    <property type="match status" value="1"/>
</dbReference>
<evidence type="ECO:0000256" key="3">
    <source>
        <dbReference type="ARBA" id="ARBA00022679"/>
    </source>
</evidence>
<proteinExistence type="predicted"/>
<organism evidence="6 7">
    <name type="scientific">Paramicrobacterium agarici</name>
    <dbReference type="NCBI Taxonomy" id="630514"/>
    <lineage>
        <taxon>Bacteria</taxon>
        <taxon>Bacillati</taxon>
        <taxon>Actinomycetota</taxon>
        <taxon>Actinomycetes</taxon>
        <taxon>Micrococcales</taxon>
        <taxon>Microbacteriaceae</taxon>
        <taxon>Paramicrobacterium</taxon>
    </lineage>
</organism>
<dbReference type="EMBL" id="PDJE01000001">
    <property type="protein sequence ID" value="PFG30440.1"/>
    <property type="molecule type" value="Genomic_DNA"/>
</dbReference>
<evidence type="ECO:0000259" key="4">
    <source>
        <dbReference type="Pfam" id="PF00534"/>
    </source>
</evidence>
<dbReference type="AlphaFoldDB" id="A0A2A9DWY1"/>
<dbReference type="InterPro" id="IPR050194">
    <property type="entry name" value="Glycosyltransferase_grp1"/>
</dbReference>
<dbReference type="GO" id="GO:1901137">
    <property type="term" value="P:carbohydrate derivative biosynthetic process"/>
    <property type="evidence" value="ECO:0007669"/>
    <property type="project" value="UniProtKB-ARBA"/>
</dbReference>
<feature type="domain" description="Glycosyl transferase family 1" evidence="4">
    <location>
        <begin position="201"/>
        <end position="354"/>
    </location>
</feature>
<keyword evidence="3 6" id="KW-0808">Transferase</keyword>
<dbReference type="InterPro" id="IPR001296">
    <property type="entry name" value="Glyco_trans_1"/>
</dbReference>
<dbReference type="Proteomes" id="UP000221369">
    <property type="component" value="Unassembled WGS sequence"/>
</dbReference>
<dbReference type="Pfam" id="PF13439">
    <property type="entry name" value="Glyco_transf_4"/>
    <property type="match status" value="1"/>
</dbReference>
<reference evidence="6 7" key="1">
    <citation type="submission" date="2017-10" db="EMBL/GenBank/DDBJ databases">
        <title>Sequencing the genomes of 1000 actinobacteria strains.</title>
        <authorList>
            <person name="Klenk H.-P."/>
        </authorList>
    </citation>
    <scope>NUCLEOTIDE SEQUENCE [LARGE SCALE GENOMIC DNA]</scope>
    <source>
        <strain evidence="6 7">DSM 21798</strain>
    </source>
</reference>
<evidence type="ECO:0000313" key="7">
    <source>
        <dbReference type="Proteomes" id="UP000221369"/>
    </source>
</evidence>
<keyword evidence="7" id="KW-1185">Reference proteome</keyword>
<evidence type="ECO:0000313" key="6">
    <source>
        <dbReference type="EMBL" id="PFG30440.1"/>
    </source>
</evidence>
<accession>A0A2A9DWY1</accession>
<dbReference type="Gene3D" id="3.40.50.2000">
    <property type="entry name" value="Glycogen Phosphorylase B"/>
    <property type="match status" value="2"/>
</dbReference>
<sequence>MRIALATSSYSPHVGGVEEHVRNVATALRRRGHEVAVWTVDRDGGFSIRQLDGVPVWDLPAPLPARNVRDVARFAAAAPRAWSHWNRAFRALRPDIIHVHCFGPNGTFATALSAAHRTPLIVSSHGETIADDAGVFDHSRLARTSLQSAIRRSVVVTGCSRVVLADLEERFGLAPNDGTVVANGIALEEPAETPSLGISGPYIAAVGRLQHVKGFDLLVRAFARANLGAGVSLVIGGDGPEAGQLREMAIQNEVADRVILPGRLSREHVAGLMRDAAVVAVPSRFEAFGIAALEAWRAGAPLVVTDRGGPPEFVTHGVDGMLCDPTDIDAFAATLRAVLTNASEATALAQNGSRRVRSFTWDHTASAYDALYAHI</sequence>
<feature type="domain" description="Glycosyltransferase subfamily 4-like N-terminal" evidence="5">
    <location>
        <begin position="14"/>
        <end position="188"/>
    </location>
</feature>
<gene>
    <name evidence="6" type="ORF">ATJ78_1369</name>
</gene>
<comment type="caution">
    <text evidence="6">The sequence shown here is derived from an EMBL/GenBank/DDBJ whole genome shotgun (WGS) entry which is preliminary data.</text>
</comment>
<name>A0A2A9DWY1_9MICO</name>
<evidence type="ECO:0000256" key="2">
    <source>
        <dbReference type="ARBA" id="ARBA00022676"/>
    </source>
</evidence>
<evidence type="ECO:0000259" key="5">
    <source>
        <dbReference type="Pfam" id="PF13439"/>
    </source>
</evidence>
<dbReference type="GO" id="GO:0016757">
    <property type="term" value="F:glycosyltransferase activity"/>
    <property type="evidence" value="ECO:0007669"/>
    <property type="project" value="UniProtKB-KW"/>
</dbReference>
<protein>
    <recommendedName>
        <fullName evidence="1">D-inositol 3-phosphate glycosyltransferase</fullName>
    </recommendedName>
</protein>
<evidence type="ECO:0000256" key="1">
    <source>
        <dbReference type="ARBA" id="ARBA00021292"/>
    </source>
</evidence>
<dbReference type="InterPro" id="IPR028098">
    <property type="entry name" value="Glyco_trans_4-like_N"/>
</dbReference>
<dbReference type="Pfam" id="PF00534">
    <property type="entry name" value="Glycos_transf_1"/>
    <property type="match status" value="1"/>
</dbReference>
<dbReference type="RefSeq" id="WP_169923411.1">
    <property type="nucleotide sequence ID" value="NZ_PDJE01000001.1"/>
</dbReference>
<dbReference type="SUPFAM" id="SSF53756">
    <property type="entry name" value="UDP-Glycosyltransferase/glycogen phosphorylase"/>
    <property type="match status" value="1"/>
</dbReference>
<dbReference type="PANTHER" id="PTHR45947:SF3">
    <property type="entry name" value="SULFOQUINOVOSYL TRANSFERASE SQD2"/>
    <property type="match status" value="1"/>
</dbReference>
<keyword evidence="2 6" id="KW-0328">Glycosyltransferase</keyword>
<dbReference type="PANTHER" id="PTHR45947">
    <property type="entry name" value="SULFOQUINOVOSYL TRANSFERASE SQD2"/>
    <property type="match status" value="1"/>
</dbReference>